<protein>
    <submittedName>
        <fullName evidence="1">Uncharacterized protein</fullName>
    </submittedName>
</protein>
<evidence type="ECO:0000313" key="1">
    <source>
        <dbReference type="EMBL" id="KAF2640482.1"/>
    </source>
</evidence>
<dbReference type="Proteomes" id="UP000799753">
    <property type="component" value="Unassembled WGS sequence"/>
</dbReference>
<keyword evidence="2" id="KW-1185">Reference proteome</keyword>
<evidence type="ECO:0000313" key="2">
    <source>
        <dbReference type="Proteomes" id="UP000799753"/>
    </source>
</evidence>
<organism evidence="1 2">
    <name type="scientific">Massarina eburnea CBS 473.64</name>
    <dbReference type="NCBI Taxonomy" id="1395130"/>
    <lineage>
        <taxon>Eukaryota</taxon>
        <taxon>Fungi</taxon>
        <taxon>Dikarya</taxon>
        <taxon>Ascomycota</taxon>
        <taxon>Pezizomycotina</taxon>
        <taxon>Dothideomycetes</taxon>
        <taxon>Pleosporomycetidae</taxon>
        <taxon>Pleosporales</taxon>
        <taxon>Massarineae</taxon>
        <taxon>Massarinaceae</taxon>
        <taxon>Massarina</taxon>
    </lineage>
</organism>
<proteinExistence type="predicted"/>
<dbReference type="AlphaFoldDB" id="A0A6A6RZV7"/>
<feature type="non-terminal residue" evidence="1">
    <location>
        <position position="229"/>
    </location>
</feature>
<accession>A0A6A6RZV7</accession>
<dbReference type="EMBL" id="MU006784">
    <property type="protein sequence ID" value="KAF2640482.1"/>
    <property type="molecule type" value="Genomic_DNA"/>
</dbReference>
<sequence length="229" mass="26172">MSYLLEFPPRGPLPSKARSPPYVLFGINGDDCFHHFPPEVPLDVVLHYVPKLKQWILPIPSLSPKAQKMALTKPYIGIDILGPFRAEAVSEIVVRMLQHAGVLLPRKNFYIHPTIRFSIAIQEAWLAFELPIAGLANLHTHMQALLTHGPPIQDSEMRTLWGMFPITSPIIYEMGMNYVRSLLEKQYTQSQVSTIRLWHAGDREPKTFFEKLESQFPQLDTARSEIFAE</sequence>
<reference evidence="1" key="1">
    <citation type="journal article" date="2020" name="Stud. Mycol.">
        <title>101 Dothideomycetes genomes: a test case for predicting lifestyles and emergence of pathogens.</title>
        <authorList>
            <person name="Haridas S."/>
            <person name="Albert R."/>
            <person name="Binder M."/>
            <person name="Bloem J."/>
            <person name="Labutti K."/>
            <person name="Salamov A."/>
            <person name="Andreopoulos B."/>
            <person name="Baker S."/>
            <person name="Barry K."/>
            <person name="Bills G."/>
            <person name="Bluhm B."/>
            <person name="Cannon C."/>
            <person name="Castanera R."/>
            <person name="Culley D."/>
            <person name="Daum C."/>
            <person name="Ezra D."/>
            <person name="Gonzalez J."/>
            <person name="Henrissat B."/>
            <person name="Kuo A."/>
            <person name="Liang C."/>
            <person name="Lipzen A."/>
            <person name="Lutzoni F."/>
            <person name="Magnuson J."/>
            <person name="Mondo S."/>
            <person name="Nolan M."/>
            <person name="Ohm R."/>
            <person name="Pangilinan J."/>
            <person name="Park H.-J."/>
            <person name="Ramirez L."/>
            <person name="Alfaro M."/>
            <person name="Sun H."/>
            <person name="Tritt A."/>
            <person name="Yoshinaga Y."/>
            <person name="Zwiers L.-H."/>
            <person name="Turgeon B."/>
            <person name="Goodwin S."/>
            <person name="Spatafora J."/>
            <person name="Crous P."/>
            <person name="Grigoriev I."/>
        </authorList>
    </citation>
    <scope>NUCLEOTIDE SEQUENCE</scope>
    <source>
        <strain evidence="1">CBS 473.64</strain>
    </source>
</reference>
<gene>
    <name evidence="1" type="ORF">P280DRAFT_375063</name>
</gene>
<name>A0A6A6RZV7_9PLEO</name>
<dbReference type="OrthoDB" id="3783833at2759"/>